<evidence type="ECO:0000313" key="2">
    <source>
        <dbReference type="EMBL" id="ORY44382.1"/>
    </source>
</evidence>
<dbReference type="Proteomes" id="UP000193642">
    <property type="component" value="Unassembled WGS sequence"/>
</dbReference>
<protein>
    <submittedName>
        <fullName evidence="2">Uncharacterized protein</fullName>
    </submittedName>
</protein>
<comment type="caution">
    <text evidence="2">The sequence shown here is derived from an EMBL/GenBank/DDBJ whole genome shotgun (WGS) entry which is preliminary data.</text>
</comment>
<proteinExistence type="predicted"/>
<evidence type="ECO:0000313" key="3">
    <source>
        <dbReference type="Proteomes" id="UP000193642"/>
    </source>
</evidence>
<dbReference type="AlphaFoldDB" id="A0A1Y2CBH9"/>
<gene>
    <name evidence="2" type="ORF">BCR33DRAFT_716932</name>
</gene>
<name>A0A1Y2CBH9_9FUNG</name>
<accession>A0A1Y2CBH9</accession>
<sequence>MTTPSAPPLNSQYPELPRSVYEKEMNQGSADSFDTLSPAFEDSYPGWVPVMPKWFKLSRSSTPKVQTRSTTPTPQKWKTVTPDPVDIRVNGMVSNWESTLFITNPILEERKRAASAKSLVTSSENVSVQPSTQSKPFLSYPDLTFPSRDIETVSESKMQSLANQFGQQRVVSDNDLYEHGSGYETLYTNVQFLPDPTRCELKVQAEHHYTHREQEKKGATNTEVQRWSLSRAIIETKGFNVGVGRPHVLRLGLMSGKNVILSFSTWEVKDRWYLALQRQV</sequence>
<dbReference type="EMBL" id="MCGO01000022">
    <property type="protein sequence ID" value="ORY44382.1"/>
    <property type="molecule type" value="Genomic_DNA"/>
</dbReference>
<evidence type="ECO:0000256" key="1">
    <source>
        <dbReference type="SAM" id="MobiDB-lite"/>
    </source>
</evidence>
<reference evidence="2 3" key="1">
    <citation type="submission" date="2016-07" db="EMBL/GenBank/DDBJ databases">
        <title>Pervasive Adenine N6-methylation of Active Genes in Fungi.</title>
        <authorList>
            <consortium name="DOE Joint Genome Institute"/>
            <person name="Mondo S.J."/>
            <person name="Dannebaum R.O."/>
            <person name="Kuo R.C."/>
            <person name="Labutti K."/>
            <person name="Haridas S."/>
            <person name="Kuo A."/>
            <person name="Salamov A."/>
            <person name="Ahrendt S.R."/>
            <person name="Lipzen A."/>
            <person name="Sullivan W."/>
            <person name="Andreopoulos W.B."/>
            <person name="Clum A."/>
            <person name="Lindquist E."/>
            <person name="Daum C."/>
            <person name="Ramamoorthy G.K."/>
            <person name="Gryganskyi A."/>
            <person name="Culley D."/>
            <person name="Magnuson J.K."/>
            <person name="James T.Y."/>
            <person name="O'Malley M.A."/>
            <person name="Stajich J.E."/>
            <person name="Spatafora J.W."/>
            <person name="Visel A."/>
            <person name="Grigoriev I.V."/>
        </authorList>
    </citation>
    <scope>NUCLEOTIDE SEQUENCE [LARGE SCALE GENOMIC DNA]</scope>
    <source>
        <strain evidence="2 3">JEL800</strain>
    </source>
</reference>
<feature type="region of interest" description="Disordered" evidence="1">
    <location>
        <begin position="1"/>
        <end position="34"/>
    </location>
</feature>
<dbReference type="OrthoDB" id="2161994at2759"/>
<keyword evidence="3" id="KW-1185">Reference proteome</keyword>
<organism evidence="2 3">
    <name type="scientific">Rhizoclosmatium globosum</name>
    <dbReference type="NCBI Taxonomy" id="329046"/>
    <lineage>
        <taxon>Eukaryota</taxon>
        <taxon>Fungi</taxon>
        <taxon>Fungi incertae sedis</taxon>
        <taxon>Chytridiomycota</taxon>
        <taxon>Chytridiomycota incertae sedis</taxon>
        <taxon>Chytridiomycetes</taxon>
        <taxon>Chytridiales</taxon>
        <taxon>Chytriomycetaceae</taxon>
        <taxon>Rhizoclosmatium</taxon>
    </lineage>
</organism>
<feature type="compositionally biased region" description="Polar residues" evidence="1">
    <location>
        <begin position="1"/>
        <end position="13"/>
    </location>
</feature>